<protein>
    <submittedName>
        <fullName evidence="1">Uncharacterized protein</fullName>
    </submittedName>
</protein>
<accession>A0A9Q3IUZ2</accession>
<evidence type="ECO:0000313" key="2">
    <source>
        <dbReference type="Proteomes" id="UP000765509"/>
    </source>
</evidence>
<dbReference type="AlphaFoldDB" id="A0A9Q3IUZ2"/>
<gene>
    <name evidence="1" type="ORF">O181_090119</name>
</gene>
<proteinExistence type="predicted"/>
<keyword evidence="2" id="KW-1185">Reference proteome</keyword>
<comment type="caution">
    <text evidence="1">The sequence shown here is derived from an EMBL/GenBank/DDBJ whole genome shotgun (WGS) entry which is preliminary data.</text>
</comment>
<organism evidence="1 2">
    <name type="scientific">Austropuccinia psidii MF-1</name>
    <dbReference type="NCBI Taxonomy" id="1389203"/>
    <lineage>
        <taxon>Eukaryota</taxon>
        <taxon>Fungi</taxon>
        <taxon>Dikarya</taxon>
        <taxon>Basidiomycota</taxon>
        <taxon>Pucciniomycotina</taxon>
        <taxon>Pucciniomycetes</taxon>
        <taxon>Pucciniales</taxon>
        <taxon>Sphaerophragmiaceae</taxon>
        <taxon>Austropuccinia</taxon>
    </lineage>
</organism>
<name>A0A9Q3IUZ2_9BASI</name>
<dbReference type="EMBL" id="AVOT02055968">
    <property type="protein sequence ID" value="MBW0550404.1"/>
    <property type="molecule type" value="Genomic_DNA"/>
</dbReference>
<reference evidence="1" key="1">
    <citation type="submission" date="2021-03" db="EMBL/GenBank/DDBJ databases">
        <title>Draft genome sequence of rust myrtle Austropuccinia psidii MF-1, a brazilian biotype.</title>
        <authorList>
            <person name="Quecine M.C."/>
            <person name="Pachon D.M.R."/>
            <person name="Bonatelli M.L."/>
            <person name="Correr F.H."/>
            <person name="Franceschini L.M."/>
            <person name="Leite T.F."/>
            <person name="Margarido G.R.A."/>
            <person name="Almeida C.A."/>
            <person name="Ferrarezi J.A."/>
            <person name="Labate C.A."/>
        </authorList>
    </citation>
    <scope>NUCLEOTIDE SEQUENCE</scope>
    <source>
        <strain evidence="1">MF-1</strain>
    </source>
</reference>
<dbReference type="Proteomes" id="UP000765509">
    <property type="component" value="Unassembled WGS sequence"/>
</dbReference>
<evidence type="ECO:0000313" key="1">
    <source>
        <dbReference type="EMBL" id="MBW0550404.1"/>
    </source>
</evidence>
<sequence length="216" mass="24737">MPGELEHAIKFRFNQSCTVEDIANTLKDVRKGTNIGKYSKFKNSSFKEKQPFRVDCKEKPKGKMAEATKKKNTCHNCDSTDRYAKNYPKAKEKVYAIKQVPEEKSQTEDSESDSMGDAIREQFDEDQDPREEFPVEYPEETQLETQDIQLKAGIPQETANKNLCKDTRDEHTFIATQTKGIAYIFGTATKMIVFIENAQYPLIIDSGAHFSISIYH</sequence>